<feature type="binding site" evidence="7">
    <location>
        <begin position="305"/>
        <end position="309"/>
    </location>
    <ligand>
        <name>FMN</name>
        <dbReference type="ChEBI" id="CHEBI:58210"/>
    </ligand>
</feature>
<comment type="similarity">
    <text evidence="5">Belongs to the FMN-dependent alpha-hydroxy acid dehydrogenase family.</text>
</comment>
<evidence type="ECO:0000313" key="9">
    <source>
        <dbReference type="EMBL" id="OMG83459.1"/>
    </source>
</evidence>
<dbReference type="PROSITE" id="PS00557">
    <property type="entry name" value="FMN_HYDROXY_ACID_DH_1"/>
    <property type="match status" value="1"/>
</dbReference>
<dbReference type="InterPro" id="IPR013785">
    <property type="entry name" value="Aldolase_TIM"/>
</dbReference>
<evidence type="ECO:0000256" key="7">
    <source>
        <dbReference type="PIRSR" id="PIRSR000138-2"/>
    </source>
</evidence>
<feature type="binding site" evidence="7">
    <location>
        <begin position="328"/>
        <end position="329"/>
    </location>
    <ligand>
        <name>FMN</name>
        <dbReference type="ChEBI" id="CHEBI:58210"/>
    </ligand>
</feature>
<dbReference type="PANTHER" id="PTHR10578">
    <property type="entry name" value="S -2-HYDROXY-ACID OXIDASE-RELATED"/>
    <property type="match status" value="1"/>
</dbReference>
<feature type="binding site" evidence="7">
    <location>
        <position position="23"/>
    </location>
    <ligand>
        <name>glyoxylate</name>
        <dbReference type="ChEBI" id="CHEBI:36655"/>
    </ligand>
</feature>
<feature type="active site" description="Proton acceptor" evidence="6">
    <location>
        <position position="274"/>
    </location>
</feature>
<dbReference type="SUPFAM" id="SSF51395">
    <property type="entry name" value="FMN-linked oxidoreductases"/>
    <property type="match status" value="1"/>
</dbReference>
<feature type="binding site" evidence="7">
    <location>
        <position position="128"/>
    </location>
    <ligand>
        <name>glyoxylate</name>
        <dbReference type="ChEBI" id="CHEBI:36655"/>
    </ligand>
</feature>
<dbReference type="InterPro" id="IPR012133">
    <property type="entry name" value="Alpha-hydoxy_acid_DH_FMN"/>
</dbReference>
<sequence>MLPSVMDYRVQARRRLPRLAFDYLEGGAEDGISLRHNVAAFGALEFVPQVLADVTDCRLETTVLGAAAAMPAIVGPTGLNGLFWPDADVHLARAAHRAGLPFVLSTASTSLLEDVRAASAGELWLQLYVQRDRRIAEHLMNRAWHSGYTVLFLTVDVPVHGNRDHDKRNGFQLPLRPSGRLLLDLAAHPGWCWRMLRGGGPQLKNLAVSSNAREDITEQASALSRQMDMALTWDDIDWLRRKWPGRIVIKGIQTLADARKAQASGADGIVLSNHGGRQLECAPCPLEALPAVAAELGQSLEVLVDGGVRRGSDIAKAVALGARGVLLGRAPLYGLAGRGPRGAGEVLAILRAELENTLRLLGRNRIGALDAAAVRRRRAIFD</sequence>
<evidence type="ECO:0000256" key="4">
    <source>
        <dbReference type="ARBA" id="ARBA00023002"/>
    </source>
</evidence>
<organism evidence="9 10">
    <name type="scientific">Alcaligenes xylosoxydans xylosoxydans</name>
    <name type="common">Achromobacter xylosoxidans</name>
    <dbReference type="NCBI Taxonomy" id="85698"/>
    <lineage>
        <taxon>Bacteria</taxon>
        <taxon>Pseudomonadati</taxon>
        <taxon>Pseudomonadota</taxon>
        <taxon>Betaproteobacteria</taxon>
        <taxon>Burkholderiales</taxon>
        <taxon>Alcaligenaceae</taxon>
        <taxon>Achromobacter</taxon>
    </lineage>
</organism>
<dbReference type="PANTHER" id="PTHR10578:SF107">
    <property type="entry name" value="2-HYDROXYACID OXIDASE 1"/>
    <property type="match status" value="1"/>
</dbReference>
<feature type="binding site" evidence="7">
    <location>
        <position position="272"/>
    </location>
    <ligand>
        <name>FMN</name>
        <dbReference type="ChEBI" id="CHEBI:58210"/>
    </ligand>
</feature>
<dbReference type="GO" id="GO:0010181">
    <property type="term" value="F:FMN binding"/>
    <property type="evidence" value="ECO:0007669"/>
    <property type="project" value="InterPro"/>
</dbReference>
<dbReference type="Proteomes" id="UP000187251">
    <property type="component" value="Unassembled WGS sequence"/>
</dbReference>
<evidence type="ECO:0000313" key="10">
    <source>
        <dbReference type="Proteomes" id="UP000187251"/>
    </source>
</evidence>
<gene>
    <name evidence="9" type="ORF">BIZ92_12175</name>
</gene>
<dbReference type="Gene3D" id="3.20.20.70">
    <property type="entry name" value="Aldolase class I"/>
    <property type="match status" value="1"/>
</dbReference>
<reference evidence="9 10" key="1">
    <citation type="submission" date="2016-09" db="EMBL/GenBank/DDBJ databases">
        <title>Phylogenomics of Achromobacter.</title>
        <authorList>
            <person name="Jeukens J."/>
            <person name="Freschi L."/>
            <person name="Vincent A.T."/>
            <person name="Emond-Rheault J.-G."/>
            <person name="Kukavica-Ibrulj I."/>
            <person name="Charette S.J."/>
            <person name="Levesque R.C."/>
        </authorList>
    </citation>
    <scope>NUCLEOTIDE SEQUENCE [LARGE SCALE GENOMIC DNA]</scope>
    <source>
        <strain evidence="9 10">AUS488</strain>
    </source>
</reference>
<dbReference type="OrthoDB" id="8717062at2"/>
<feature type="binding site" evidence="7">
    <location>
        <position position="126"/>
    </location>
    <ligand>
        <name>FMN</name>
        <dbReference type="ChEBI" id="CHEBI:58210"/>
    </ligand>
</feature>
<feature type="binding site" evidence="7">
    <location>
        <position position="105"/>
    </location>
    <ligand>
        <name>FMN</name>
        <dbReference type="ChEBI" id="CHEBI:58210"/>
    </ligand>
</feature>
<feature type="binding site" evidence="7">
    <location>
        <position position="163"/>
    </location>
    <ligand>
        <name>glyoxylate</name>
        <dbReference type="ChEBI" id="CHEBI:36655"/>
    </ligand>
</feature>
<keyword evidence="2 7" id="KW-0285">Flavoprotein</keyword>
<dbReference type="FunFam" id="3.20.20.70:FF:000029">
    <property type="entry name" value="L-lactate dehydrogenase"/>
    <property type="match status" value="1"/>
</dbReference>
<feature type="binding site" evidence="7">
    <location>
        <position position="274"/>
    </location>
    <ligand>
        <name>glyoxylate</name>
        <dbReference type="ChEBI" id="CHEBI:36655"/>
    </ligand>
</feature>
<feature type="binding site" evidence="7">
    <location>
        <position position="154"/>
    </location>
    <ligand>
        <name>FMN</name>
        <dbReference type="ChEBI" id="CHEBI:58210"/>
    </ligand>
</feature>
<comment type="caution">
    <text evidence="9">The sequence shown here is derived from an EMBL/GenBank/DDBJ whole genome shotgun (WGS) entry which is preliminary data.</text>
</comment>
<dbReference type="PROSITE" id="PS51349">
    <property type="entry name" value="FMN_HYDROXY_ACID_DH_2"/>
    <property type="match status" value="1"/>
</dbReference>
<dbReference type="PIRSF" id="PIRSF000138">
    <property type="entry name" value="Al-hdrx_acd_dh"/>
    <property type="match status" value="1"/>
</dbReference>
<evidence type="ECO:0000256" key="5">
    <source>
        <dbReference type="ARBA" id="ARBA00024042"/>
    </source>
</evidence>
<keyword evidence="4" id="KW-0560">Oxidoreductase</keyword>
<dbReference type="GO" id="GO:0004459">
    <property type="term" value="F:L-lactate dehydrogenase (NAD+) activity"/>
    <property type="evidence" value="ECO:0007669"/>
    <property type="project" value="TreeGrafter"/>
</dbReference>
<evidence type="ECO:0000259" key="8">
    <source>
        <dbReference type="PROSITE" id="PS51349"/>
    </source>
</evidence>
<name>A0A1R1JRQ1_ALCXX</name>
<dbReference type="GO" id="GO:0005886">
    <property type="term" value="C:plasma membrane"/>
    <property type="evidence" value="ECO:0007669"/>
    <property type="project" value="TreeGrafter"/>
</dbReference>
<dbReference type="GO" id="GO:0009060">
    <property type="term" value="P:aerobic respiration"/>
    <property type="evidence" value="ECO:0007669"/>
    <property type="project" value="TreeGrafter"/>
</dbReference>
<evidence type="ECO:0000256" key="3">
    <source>
        <dbReference type="ARBA" id="ARBA00022643"/>
    </source>
</evidence>
<dbReference type="AlphaFoldDB" id="A0A1R1JRQ1"/>
<proteinExistence type="inferred from homology"/>
<dbReference type="InterPro" id="IPR000262">
    <property type="entry name" value="FMN-dep_DH"/>
</dbReference>
<dbReference type="InterPro" id="IPR008259">
    <property type="entry name" value="FMN_hydac_DH_AS"/>
</dbReference>
<keyword evidence="3 7" id="KW-0288">FMN</keyword>
<dbReference type="Pfam" id="PF01070">
    <property type="entry name" value="FMN_dh"/>
    <property type="match status" value="1"/>
</dbReference>
<evidence type="ECO:0000256" key="2">
    <source>
        <dbReference type="ARBA" id="ARBA00022630"/>
    </source>
</evidence>
<feature type="binding site" evidence="7">
    <location>
        <position position="277"/>
    </location>
    <ligand>
        <name>glyoxylate</name>
        <dbReference type="ChEBI" id="CHEBI:36655"/>
    </ligand>
</feature>
<evidence type="ECO:0000256" key="6">
    <source>
        <dbReference type="PIRSR" id="PIRSR000138-1"/>
    </source>
</evidence>
<dbReference type="InterPro" id="IPR037396">
    <property type="entry name" value="FMN_HAD"/>
</dbReference>
<evidence type="ECO:0000256" key="1">
    <source>
        <dbReference type="ARBA" id="ARBA00001917"/>
    </source>
</evidence>
<feature type="binding site" evidence="7">
    <location>
        <position position="250"/>
    </location>
    <ligand>
        <name>FMN</name>
        <dbReference type="ChEBI" id="CHEBI:58210"/>
    </ligand>
</feature>
<feature type="domain" description="FMN hydroxy acid dehydrogenase" evidence="8">
    <location>
        <begin position="1"/>
        <end position="379"/>
    </location>
</feature>
<dbReference type="RefSeq" id="WP_076413885.1">
    <property type="nucleotide sequence ID" value="NZ_AP028040.1"/>
</dbReference>
<dbReference type="EMBL" id="MJMN01000024">
    <property type="protein sequence ID" value="OMG83459.1"/>
    <property type="molecule type" value="Genomic_DNA"/>
</dbReference>
<accession>A0A1R1JRQ1</accession>
<protein>
    <submittedName>
        <fullName evidence="9">Alpha-hydroxy-acid oxidizing enzyme</fullName>
    </submittedName>
</protein>
<comment type="cofactor">
    <cofactor evidence="1">
        <name>FMN</name>
        <dbReference type="ChEBI" id="CHEBI:58210"/>
    </cofactor>
</comment>
<feature type="binding site" evidence="7">
    <location>
        <begin position="76"/>
        <end position="78"/>
    </location>
    <ligand>
        <name>FMN</name>
        <dbReference type="ChEBI" id="CHEBI:58210"/>
    </ligand>
</feature>